<keyword evidence="26 32" id="KW-0564">Palmitate</keyword>
<evidence type="ECO:0000259" key="36">
    <source>
        <dbReference type="Pfam" id="PF00517"/>
    </source>
</evidence>
<evidence type="ECO:0000256" key="30">
    <source>
        <dbReference type="ARBA" id="ARBA00023288"/>
    </source>
</evidence>
<comment type="function">
    <text evidence="32">Envelope glycoprotein gp160: Oligomerizes in the host endoplasmic reticulum into predominantly trimers. In a second time, gp160 transits in the host Golgi, where glycosylation is completed. The precursor is then proteolytically cleaved in the trans-Golgi and thereby activated by cellular furin or furin-like proteases to produce gp120 and gp41.</text>
</comment>
<feature type="disulfide bond" evidence="32">
    <location>
        <begin position="54"/>
        <end position="74"/>
    </location>
</feature>
<dbReference type="GO" id="GO:0019082">
    <property type="term" value="P:viral protein processing"/>
    <property type="evidence" value="ECO:0007669"/>
    <property type="project" value="UniProtKB-UniRule"/>
</dbReference>
<evidence type="ECO:0000256" key="21">
    <source>
        <dbReference type="ARBA" id="ARBA00022890"/>
    </source>
</evidence>
<comment type="subcellular location">
    <molecule>Transmembrane protein gp41</molecule>
    <subcellularLocation>
        <location evidence="32">Virion membrane</location>
        <topology evidence="32">Single-pass type I membrane protein</topology>
    </subcellularLocation>
    <subcellularLocation>
        <location evidence="32">Host cell membrane</location>
        <topology evidence="32">Single-pass type I membrane protein</topology>
    </subcellularLocation>
    <subcellularLocation>
        <location evidence="32">Host endosome membrane</location>
        <topology evidence="32">Single-pass type I membrane protein</topology>
    </subcellularLocation>
    <text evidence="32">It is probably concentrated at the site of budding and incorporated into the virions possibly by contacts between the cytoplasmic tail of Env and the N-terminus of Gag.</text>
</comment>
<feature type="region of interest" description="CD4-binding loop" evidence="32">
    <location>
        <begin position="365"/>
        <end position="375"/>
    </location>
</feature>
<comment type="subunit">
    <text evidence="32">The mature envelope protein (Env) consists of a homotrimer of non-covalently associated gp120-gp41 heterodimers. The resulting complex protrudes from the virus surface as a spike. There seems to be as few as 10 spikes on the average virion. Surface protein gp120 interacts with host CD4, CCR5 and CXCR4. Gp120 also interacts with the C-type lectins CD209/DC-SIGN and CLEC4M/DC-SIGNR (collectively referred to as DC-SIGN(R)). Gp120 and gp41 interact with GalCer. Gp120 interacts with host ITGA4/ITGB7 complex; on CD4+ T-cells, this interaction results in rapid activation of integrin ITGAL/LFA-1, which facilitates efficient cell-to-cell spreading of HIV-1. Gp120 interacts with cell-associated heparan sulfate; this interaction increases virus infectivity on permissive cells and may be involved in infection of CD4- cells.</text>
</comment>
<dbReference type="Gene3D" id="1.20.5.490">
    <property type="entry name" value="Single helix bin"/>
    <property type="match status" value="1"/>
</dbReference>
<evidence type="ECO:0000256" key="32">
    <source>
        <dbReference type="HAMAP-Rule" id="MF_04083"/>
    </source>
</evidence>
<comment type="PTM">
    <text evidence="32">Highly glycosylated by host. The high number of glycan on the protein is reffered to as 'glycan shield' because it contributes to hide protein sequence from adaptive immune system.</text>
</comment>
<dbReference type="InterPro" id="IPR000328">
    <property type="entry name" value="GP41-like"/>
</dbReference>
<feature type="transmembrane region" description="Helical" evidence="33">
    <location>
        <begin position="13"/>
        <end position="36"/>
    </location>
</feature>
<comment type="caution">
    <text evidence="32 33">Lacks conserved residue(s) required for the propagation of feature annotation.</text>
</comment>
<evidence type="ECO:0000256" key="7">
    <source>
        <dbReference type="ARBA" id="ARBA00022506"/>
    </source>
</evidence>
<dbReference type="GO" id="GO:1903911">
    <property type="term" value="P:positive regulation of receptor clustering"/>
    <property type="evidence" value="ECO:0007669"/>
    <property type="project" value="UniProtKB-UniRule"/>
</dbReference>
<evidence type="ECO:0000256" key="9">
    <source>
        <dbReference type="ARBA" id="ARBA00022511"/>
    </source>
</evidence>
<dbReference type="GO" id="GO:0005198">
    <property type="term" value="F:structural molecule activity"/>
    <property type="evidence" value="ECO:0007669"/>
    <property type="project" value="UniProtKB-UniRule"/>
</dbReference>
<keyword evidence="25 32" id="KW-0472">Membrane</keyword>
<comment type="domain">
    <text evidence="32">The YXXL motif is involved in determining the exact site of viral release at the surface of infected mononuclear cells and promotes endocytosis. YXXL and di-leucine endocytosis motifs interact directly or indirectly with the clathrin adapter complexes, opperate independently, and their activities are not additive.</text>
</comment>
<keyword evidence="13 32" id="KW-0165">Cleavage on pair of basic residues</keyword>
<organism evidence="37">
    <name type="scientific">Human immunodeficiency virus type 1</name>
    <name type="common">HIV-1</name>
    <dbReference type="NCBI Taxonomy" id="11676"/>
    <lineage>
        <taxon>Viruses</taxon>
        <taxon>Riboviria</taxon>
        <taxon>Pararnavirae</taxon>
        <taxon>Artverviricota</taxon>
        <taxon>Revtraviricetes</taxon>
        <taxon>Ortervirales</taxon>
        <taxon>Retroviridae</taxon>
        <taxon>Orthoretrovirinae</taxon>
        <taxon>Lentivirus</taxon>
        <taxon>Lentivirus humimdef1</taxon>
    </lineage>
</organism>
<comment type="subcellular location">
    <subcellularLocation>
        <location evidence="3">Host cell membrane</location>
        <topology evidence="3">Peripheral membrane protein</topology>
    </subcellularLocation>
    <subcellularLocation>
        <location evidence="1">Host cell membrane</location>
        <topology evidence="1">Single-pass type I membrane protein</topology>
    </subcellularLocation>
    <subcellularLocation>
        <location evidence="2">Host endosome membrane</location>
        <topology evidence="2">Peripheral membrane protein</topology>
    </subcellularLocation>
    <subcellularLocation>
        <location evidence="5">Host endosome membrane</location>
        <topology evidence="5">Single-pass type I membrane protein</topology>
    </subcellularLocation>
    <subcellularLocation>
        <location evidence="6">Virion membrane</location>
        <topology evidence="6">Peripheral membrane protein</topology>
    </subcellularLocation>
    <subcellularLocation>
        <location evidence="4">Virion membrane</location>
        <topology evidence="4">Single-pass type I membrane protein</topology>
    </subcellularLocation>
</comment>
<keyword evidence="14 32" id="KW-0812">Transmembrane</keyword>
<keyword evidence="24 32" id="KW-0175">Coiled coil</keyword>
<keyword evidence="8 32" id="KW-1170">Fusion of virus membrane with host endosomal membrane</keyword>
<evidence type="ECO:0000256" key="13">
    <source>
        <dbReference type="ARBA" id="ARBA00022685"/>
    </source>
</evidence>
<evidence type="ECO:0000256" key="14">
    <source>
        <dbReference type="ARBA" id="ARBA00022692"/>
    </source>
</evidence>
<keyword evidence="29 32" id="KW-0899">Viral immunoevasion</keyword>
<evidence type="ECO:0000256" key="11">
    <source>
        <dbReference type="ARBA" id="ARBA00022581"/>
    </source>
</evidence>
<keyword evidence="10 32" id="KW-1165">Clathrin-mediated endocytosis of virus by host</keyword>
<dbReference type="Gene3D" id="1.10.287.210">
    <property type="match status" value="1"/>
</dbReference>
<dbReference type="GO" id="GO:0019062">
    <property type="term" value="P:virion attachment to host cell"/>
    <property type="evidence" value="ECO:0007669"/>
    <property type="project" value="UniProtKB-UniRule"/>
</dbReference>
<keyword evidence="7 32" id="KW-1168">Fusion of virus membrane with host membrane</keyword>
<dbReference type="GO" id="GO:0075512">
    <property type="term" value="P:clathrin-dependent endocytosis of virus by host cell"/>
    <property type="evidence" value="ECO:0007669"/>
    <property type="project" value="UniProtKB-UniRule"/>
</dbReference>
<keyword evidence="9 32" id="KW-1032">Host cell membrane</keyword>
<evidence type="ECO:0000313" key="37">
    <source>
        <dbReference type="EMBL" id="AYX75606.1"/>
    </source>
</evidence>
<organismHost>
    <name type="scientific">Homo sapiens</name>
    <name type="common">Human</name>
    <dbReference type="NCBI Taxonomy" id="9606"/>
</organismHost>
<feature type="disulfide bond" evidence="32">
    <location>
        <begin position="231"/>
        <end position="242"/>
    </location>
</feature>
<comment type="similarity">
    <text evidence="32">Belongs to the HIV-1 env protein family.</text>
</comment>
<proteinExistence type="inferred from homology"/>
<keyword evidence="18 32" id="KW-0946">Virion</keyword>
<evidence type="ECO:0000256" key="5">
    <source>
        <dbReference type="ARBA" id="ARBA00004578"/>
    </source>
</evidence>
<evidence type="ECO:0000256" key="33">
    <source>
        <dbReference type="RuleBase" id="RU363095"/>
    </source>
</evidence>
<dbReference type="FunFam" id="1.20.5.490:FF:000001">
    <property type="entry name" value="Envelope glycoprotein gp160"/>
    <property type="match status" value="1"/>
</dbReference>
<evidence type="ECO:0000256" key="10">
    <source>
        <dbReference type="ARBA" id="ARBA00022570"/>
    </source>
</evidence>
<feature type="chain" id="PRO_5023525356" description="Transmembrane protein gp41" evidence="32">
    <location>
        <begin position="508"/>
        <end position="855"/>
    </location>
</feature>
<comment type="domain">
    <text evidence="32">Some of the most genetically diverse regions of the viral genome are present in Env. They are called variable regions 1 through 5 (V1 through V5). Coreceptor usage of gp120 is determined mainly by the primary structure of the third variable region (V3) in the outer domain of gp120. The sequence of V3 determines which coreceptor, CCR5 and/or CXCR4 (corresponding to R5/macrophage, X4/T cell and R5X4/T cell and macrophage tropism), is used to trigger the fusion potential of the Env complex, and hence which cells the virus can infect. Binding to CCR5 involves a region adjacent in addition to V3.</text>
</comment>
<evidence type="ECO:0000256" key="2">
    <source>
        <dbReference type="ARBA" id="ARBA00004433"/>
    </source>
</evidence>
<dbReference type="GO" id="GO:0039654">
    <property type="term" value="P:fusion of virus membrane with host endosome membrane"/>
    <property type="evidence" value="ECO:0007669"/>
    <property type="project" value="UniProtKB-UniRule"/>
</dbReference>
<evidence type="ECO:0000256" key="31">
    <source>
        <dbReference type="ARBA" id="ARBA00023296"/>
    </source>
</evidence>
<dbReference type="InterPro" id="IPR037527">
    <property type="entry name" value="Gp160"/>
</dbReference>
<evidence type="ECO:0000256" key="4">
    <source>
        <dbReference type="ARBA" id="ARBA00004563"/>
    </source>
</evidence>
<dbReference type="GO" id="GO:0019031">
    <property type="term" value="C:viral envelope"/>
    <property type="evidence" value="ECO:0007669"/>
    <property type="project" value="UniProtKB-KW"/>
</dbReference>
<feature type="lipid moiety-binding region" description="S-palmitoyl cysteine; by host" evidence="32">
    <location>
        <position position="760"/>
    </location>
</feature>
<keyword evidence="11 32" id="KW-0945">Host-virus interaction</keyword>
<feature type="transmembrane region" description="Helical" evidence="33">
    <location>
        <begin position="674"/>
        <end position="701"/>
    </location>
</feature>
<dbReference type="FunFam" id="2.170.40.20:FF:000002">
    <property type="entry name" value="Envelope glycoprotein gp160"/>
    <property type="match status" value="1"/>
</dbReference>
<dbReference type="FunFam" id="1.10.287.210:FF:000001">
    <property type="entry name" value="Envelope glycoprotein gp160"/>
    <property type="match status" value="1"/>
</dbReference>
<keyword evidence="23 32" id="KW-1039">Host endosome</keyword>
<sequence length="855" mass="96721">MRVRGIPRNYQHWWTWGILGFWMLMICNAVSGKWWVTVYYGVPVWKEAKTTLFCASDAKAYEKEAHNVWATHACVPTDPSPQELVLENVTENFNMWKNDMVEQMHEDIISLWDQSLKPCVKLTPLCVTLECTRANFTNSTSSNNSTFSNNTMKEEMKNCSFNATTEIRDKQKKMYALFYKLDIVPLEKNNSTKYILINCNTSTIAQACPKISFDPIPIHYCAPAGYAILKCNNKTFNGTGPCSNVSTVQCTHGIKPVVSTQLLLNGSLAEEEIIIRSENLTDNTKTIIVHLNESVEIRCTRPGNNTRQSVRIGPGQTFYATGDIIGDIRQAHCNISEGKWNATLLKVREKLAEHFPNKTIRFNSSAGGDLEITTHTFICGGEFFYCNTSGLFNRTYDANETAKDVNSTNGNITLQCRIKQFINMWQRVGRAMYAPPIAGSITCRSNITGLLLTRDGGENGTETFRPGGGDMRDNWRSELYKYKVVEIKPLGIAPTEAKRRVVEREKRAVGMGAVLLGFLGAAGSTMGAASITLTVQARQLLSGIVQQQSNLLKAIEAQHHLLQLTVWGIKQLQARVLAIERYLKDQQLLGLWGCSGKLICTTTVPWNSSWSNKTLEEIWGNMTWMQWDREVSNYTSIIYNLLEESQNQQEKNEQDLLALDRWNSLWNWFDITNWLWYIKIFIMIVGGLIGLRIVFAILSLVNRVRQGYSPLSLQTLIPNQRGPDRPGGIEEEGGEKDRGRSVRLVSGFLALAWDDLRSLCLFSYHRLRDLLLILARAVELLGHSILRSLQRGWEVLKYLGNLVQYWGLELKKSAISLLDTIAIAVAEGTDRIIEFCRAIYNIPTRIRRGFEAALQ</sequence>
<comment type="domain">
    <text evidence="32 33">The 17 amino acids long immunosuppressive region is present in many retroviral envelope proteins. Synthetic peptides derived from this relatively conserved sequence inhibit immune function in vitro and in vivo.</text>
</comment>
<evidence type="ECO:0000256" key="16">
    <source>
        <dbReference type="ARBA" id="ARBA00022729"/>
    </source>
</evidence>
<comment type="function">
    <text evidence="32">Surface protein gp120: Attaches the virus to the host lymphoid cell by binding to the primary receptor CD4. This interaction induces a structural rearrangement creating a high affinity binding site for a chemokine coreceptor like CXCR4 and/or CCR5. Acts as a ligand for CD209/DC-SIGN and CLEC4M/DC-SIGNR, which are respectively found on dendritic cells (DCs), and on endothelial cells of liver sinusoids and lymph node sinuses. These interactions allow capture of viral particles at mucosal surfaces by these cells and subsequent transmission to permissive cells. HIV subverts the migration properties of dendritic cells to gain access to CD4+ T-cells in lymph nodes. Virus transmission to permissive T-cells occurs either in trans (without DCs infection, through viral capture and transmission), or in cis (following DCs productive infection, through the usual CD4-gp120 interaction), thereby inducing a robust infection. In trans infection, bound virions remain infectious over days and it is proposed that they are not degraded, but protected in non-lysosomal acidic organelles within the DCs close to the cell membrane thus contributing to the viral infectious potential during DCs' migration from the periphery to the lymphoid tissues. On arrival at lymphoid tissues, intact virions recycle back to DCs' cell surface allowing virus transmission to CD4+ T-cells.</text>
</comment>
<evidence type="ECO:0000256" key="25">
    <source>
        <dbReference type="ARBA" id="ARBA00023136"/>
    </source>
</evidence>
<comment type="domain">
    <text evidence="32">The membrane proximal external region (MPER) present in gp41 is a tryptophan-rich region recognized by the antibodies 2F5, Z13, and 4E10. MPER seems to play a role in fusion.</text>
</comment>
<dbReference type="GO" id="GO:0019064">
    <property type="term" value="P:fusion of virus membrane with host plasma membrane"/>
    <property type="evidence" value="ECO:0007669"/>
    <property type="project" value="UniProtKB-UniRule"/>
</dbReference>
<evidence type="ECO:0000256" key="23">
    <source>
        <dbReference type="ARBA" id="ARBA00023046"/>
    </source>
</evidence>
<feature type="site" description="Cleavage; by host furin" evidence="32">
    <location>
        <begin position="507"/>
        <end position="508"/>
    </location>
</feature>
<accession>A0A3G5QNH9</accession>
<evidence type="ECO:0000256" key="3">
    <source>
        <dbReference type="ARBA" id="ARBA00004505"/>
    </source>
</evidence>
<dbReference type="GO" id="GO:1903908">
    <property type="term" value="P:positive regulation of plasma membrane raft polarization"/>
    <property type="evidence" value="ECO:0007669"/>
    <property type="project" value="UniProtKB-UniRule"/>
</dbReference>
<feature type="domain" description="Human immunodeficiency virus 1 envelope glycoprotein Gp120" evidence="35">
    <location>
        <begin position="35"/>
        <end position="507"/>
    </location>
</feature>
<dbReference type="GO" id="GO:0044175">
    <property type="term" value="C:host cell endosome membrane"/>
    <property type="evidence" value="ECO:0007669"/>
    <property type="project" value="UniProtKB-SubCell"/>
</dbReference>
<feature type="short sequence motif" description="YXXL motif; contains endocytosis signal" evidence="32">
    <location>
        <begin position="708"/>
        <end position="711"/>
    </location>
</feature>
<evidence type="ECO:0000256" key="19">
    <source>
        <dbReference type="ARBA" id="ARBA00022870"/>
    </source>
</evidence>
<protein>
    <recommendedName>
        <fullName evidence="32">Envelope glycoprotein gp160</fullName>
    </recommendedName>
    <alternativeName>
        <fullName evidence="32">Env polyprotein</fullName>
    </alternativeName>
    <component>
        <recommendedName>
            <fullName evidence="32">Surface protein gp120</fullName>
            <shortName evidence="32">SU</shortName>
        </recommendedName>
        <alternativeName>
            <fullName evidence="32">Glycoprotein 120</fullName>
            <shortName evidence="32">gp120</shortName>
        </alternativeName>
    </component>
    <component>
        <recommendedName>
            <fullName evidence="32">Transmembrane protein gp41</fullName>
            <shortName evidence="32">TM</shortName>
        </recommendedName>
        <alternativeName>
            <fullName evidence="32">Glycoprotein 41</fullName>
            <shortName evidence="32">gp41</shortName>
        </alternativeName>
    </component>
</protein>
<evidence type="ECO:0000256" key="27">
    <source>
        <dbReference type="ARBA" id="ARBA00023157"/>
    </source>
</evidence>
<evidence type="ECO:0000256" key="6">
    <source>
        <dbReference type="ARBA" id="ARBA00004650"/>
    </source>
</evidence>
<feature type="disulfide bond" evidence="32">
    <location>
        <begin position="594"/>
        <end position="600"/>
    </location>
</feature>
<reference evidence="37" key="1">
    <citation type="journal article" date="2018" name="Cell Rep.">
        <title>Completeness of HIV-1 Envelope Glycan Shield at Transmission Determines Neutralization Breadth.</title>
        <authorList>
            <person name="Wagh K."/>
            <person name="Kreider E.F."/>
            <person name="Li Y."/>
            <person name="Barbian H.J."/>
            <person name="Learn G.H."/>
            <person name="Giorgi E."/>
            <person name="Hraber P.T."/>
            <person name="Decker T.G."/>
            <person name="Smith A.G."/>
            <person name="Gondim M.V."/>
            <person name="Gillis L."/>
            <person name="Wandzilak J."/>
            <person name="Chuang G.Y."/>
            <person name="Rawi R."/>
            <person name="Cai F."/>
            <person name="Pellegrino P."/>
            <person name="Williams I."/>
            <person name="Overbaugh J."/>
            <person name="Gao F."/>
            <person name="Kwong P.D."/>
            <person name="Haynes B.F."/>
            <person name="Shaw G.M."/>
            <person name="Borrow P."/>
            <person name="Seaman M.S."/>
            <person name="Hahn B.H."/>
            <person name="Korber B."/>
        </authorList>
    </citation>
    <scope>NUCLEOTIDE SEQUENCE</scope>
    <source>
        <strain evidence="37">CH0694_3_d0695_ipe018_20_19</strain>
    </source>
</reference>
<evidence type="ECO:0000259" key="35">
    <source>
        <dbReference type="Pfam" id="PF00516"/>
    </source>
</evidence>
<comment type="miscellaneous">
    <text evidence="32">HIV-1 lineages are divided in three main groups, M (for Major), O (for Outlier), and N (for New, or Non-M, Non-O). The vast majority of strains found worldwide belong to the group M. Group O seems to be endemic to and largely confined to Cameroon and neighboring countries in West Central Africa, where these viruses represent a small minority of HIV-1 strains. The group N is represented by a limited number of isolates from Cameroonian persons. The group M is further subdivided in 9 clades or subtypes (A to D, F to H, J and K).</text>
</comment>
<evidence type="ECO:0000256" key="17">
    <source>
        <dbReference type="ARBA" id="ARBA00022804"/>
    </source>
</evidence>
<keyword evidence="16 32" id="KW-0732">Signal</keyword>
<feature type="region of interest" description="Fusion peptide" evidence="32">
    <location>
        <begin position="508"/>
        <end position="528"/>
    </location>
</feature>
<dbReference type="InterPro" id="IPR000777">
    <property type="entry name" value="HIV1_Gp120"/>
</dbReference>
<feature type="chain" id="PRO_5023525355" description="Envelope glycoprotein gp160" evidence="32">
    <location>
        <begin position="33"/>
        <end position="855"/>
    </location>
</feature>
<comment type="function">
    <text evidence="32">Transmembrane protein gp41: Acts as a class I viral fusion protein. Under the current model, the protein has at least 3 conformational states: pre-fusion native state, pre-hairpin intermediate state, and post-fusion hairpin state. During fusion of viral and target intracellular membranes, the coiled coil regions (heptad repeats) assume a trimer-of-hairpins structure, positioning the fusion peptide in close proximity to the C-terminal region of the ectodomain. The formation of this structure appears to drive apposition and subsequent fusion of viral and target cell membranes. Complete fusion occurs in host cell endosomes and is dynamin-dependent, however some lipid transfer might occur at the plasma membrane. The virus undergoes clathrin-dependent internalization long before endosomal fusion, thus minimizing the surface exposure of conserved viral epitopes during fusion and reducing the efficacy of inhibitors targeting these epitopes. Membranes fusion leads to delivery of the nucleocapsid into the cytoplasm.</text>
</comment>
<dbReference type="GO" id="GO:0052031">
    <property type="term" value="P:symbiont-mediated perturbation of host defense response"/>
    <property type="evidence" value="ECO:0007669"/>
    <property type="project" value="UniProtKB-UniRule"/>
</dbReference>
<dbReference type="Pfam" id="PF00517">
    <property type="entry name" value="GP41"/>
    <property type="match status" value="1"/>
</dbReference>
<keyword evidence="17 32" id="KW-1161">Viral attachment to host cell</keyword>
<dbReference type="FunFam" id="2.170.40.20:FF:000003">
    <property type="entry name" value="Envelope glycoprotein gp160"/>
    <property type="match status" value="1"/>
</dbReference>
<comment type="PTM">
    <text evidence="32">Specific enzymatic cleavages in vivo yield mature proteins. Envelope glycoproteins are synthesized as a inactive precursor that is heavily N-glycosylated and processed likely by host cell furin in the Golgi to yield the mature SU and TM proteins. The cleavage site between SU and TM requires the minimal sequence [KR]-X-[KR]-R. About 2 of the 9 disulfide bonds of gp41 are reduced by P4HB/PDI, following binding to CD4 receptor.</text>
</comment>
<dbReference type="Pfam" id="PF00516">
    <property type="entry name" value="GP120"/>
    <property type="match status" value="1"/>
</dbReference>
<comment type="PTM">
    <text evidence="32">Palmitoylation of the transmembrane protein and of Env polyprotein (prior to its proteolytic cleavage) is essential for their association with host cell membrane lipid rafts. Palmitoylation is therefore required for envelope trafficking to classical lipid rafts, but not for viral replication.</text>
</comment>
<dbReference type="SUPFAM" id="SSF58069">
    <property type="entry name" value="Virus ectodomain"/>
    <property type="match status" value="1"/>
</dbReference>
<keyword evidence="28 32" id="KW-0325">Glycoprotein</keyword>
<feature type="topological domain" description="Cytoplasmic" evidence="32">
    <location>
        <begin position="702"/>
        <end position="855"/>
    </location>
</feature>
<evidence type="ECO:0000256" key="29">
    <source>
        <dbReference type="ARBA" id="ARBA00023280"/>
    </source>
</evidence>
<keyword evidence="30 32" id="KW-0449">Lipoprotein</keyword>
<feature type="domain" description="Retroviral envelope protein GP41-like" evidence="36">
    <location>
        <begin position="526"/>
        <end position="716"/>
    </location>
</feature>
<feature type="disulfide bond" evidence="32">
    <location>
        <begin position="221"/>
        <end position="250"/>
    </location>
</feature>
<comment type="miscellaneous">
    <text evidence="32">Inhibitors targeting HIV-1 viral envelope proteins are used as antiretroviral drugs. Attachment of virions to the cell surface via non-specific interactions and CD4 binding can be blocked by inhibitors that include cyanovirin-N, cyclotriazadisulfonamide analogs, PRO 2000, TNX 355 and PRO 542. In addition, BMS 806 can block CD4-induced conformational changes. Env interactions with the coreceptor molecules can be targeted by CCR5 antagonists including SCH-D, maraviroc (UK 427857) and aplaviroc (GW 873140), and the CXCR4 antagonist AMD 070. Fusion of viral and cellular membranes can be inhibited by peptides such as enfuvirtide and tifuvirtide (T 1249). Resistance to inhibitors associated with mutations in Env are observed. Most of the time, single mutations confer only a modest reduction in drug susceptibility. Combination of several mutations is usually required to develop a high-level drug resistance.</text>
</comment>
<feature type="region of interest" description="Immunosuppression" evidence="32">
    <location>
        <begin position="570"/>
        <end position="588"/>
    </location>
</feature>
<feature type="transmembrane region" description="Helical" evidence="33">
    <location>
        <begin position="508"/>
        <end position="531"/>
    </location>
</feature>
<keyword evidence="21 32" id="KW-1164">Virus endocytosis by host</keyword>
<name>A0A3G5QNH9_HV1</name>
<evidence type="ECO:0000256" key="28">
    <source>
        <dbReference type="ARBA" id="ARBA00023180"/>
    </source>
</evidence>
<feature type="coiled-coil region" evidence="32">
    <location>
        <begin position="629"/>
        <end position="663"/>
    </location>
</feature>
<dbReference type="GO" id="GO:0020002">
    <property type="term" value="C:host cell plasma membrane"/>
    <property type="evidence" value="ECO:0007669"/>
    <property type="project" value="UniProtKB-SubCell"/>
</dbReference>
<evidence type="ECO:0000256" key="22">
    <source>
        <dbReference type="ARBA" id="ARBA00022989"/>
    </source>
</evidence>
<evidence type="ECO:0000256" key="15">
    <source>
        <dbReference type="ARBA" id="ARBA00022703"/>
    </source>
</evidence>
<dbReference type="GO" id="GO:0016020">
    <property type="term" value="C:membrane"/>
    <property type="evidence" value="ECO:0007669"/>
    <property type="project" value="UniProtKB-UniRule"/>
</dbReference>
<evidence type="ECO:0000256" key="18">
    <source>
        <dbReference type="ARBA" id="ARBA00022844"/>
    </source>
</evidence>
<comment type="subcellular location">
    <molecule>Surface protein gp120</molecule>
    <subcellularLocation>
        <location evidence="32">Virion membrane</location>
        <topology evidence="32">Peripheral membrane protein</topology>
    </subcellularLocation>
    <subcellularLocation>
        <location evidence="32">Host cell membrane</location>
        <topology evidence="32">Peripheral membrane protein</topology>
    </subcellularLocation>
    <subcellularLocation>
        <location evidence="32">Host endosome membrane</location>
        <topology evidence="32">Single-pass type I membrane protein</topology>
    </subcellularLocation>
    <text evidence="32">The surface protein is not anchored to the viral envelope, but associates with the extravirion surface through its binding to TM. It is probably concentrated at the site of budding and incorporated into the virions possibly by contacts between the cytoplasmic tail of Env and the N-terminus of Gag.</text>
</comment>
<evidence type="ECO:0000256" key="1">
    <source>
        <dbReference type="ARBA" id="ARBA00004402"/>
    </source>
</evidence>
<evidence type="ECO:0000256" key="34">
    <source>
        <dbReference type="SAM" id="MobiDB-lite"/>
    </source>
</evidence>
<keyword evidence="27 32" id="KW-1015">Disulfide bond</keyword>
<gene>
    <name evidence="32 37" type="primary">env</name>
</gene>
<dbReference type="Gene3D" id="2.170.40.20">
    <property type="entry name" value="Human immunodeficiency virus 1, Gp160, envelope glycoprotein"/>
    <property type="match status" value="2"/>
</dbReference>
<evidence type="ECO:0000256" key="26">
    <source>
        <dbReference type="ARBA" id="ARBA00023139"/>
    </source>
</evidence>
<dbReference type="InterPro" id="IPR036377">
    <property type="entry name" value="Gp120_core_sf"/>
</dbReference>
<dbReference type="GO" id="GO:0055036">
    <property type="term" value="C:virion membrane"/>
    <property type="evidence" value="ECO:0007669"/>
    <property type="project" value="UniProtKB-SubCell"/>
</dbReference>
<keyword evidence="31 32" id="KW-1160">Virus entry into host cell</keyword>
<evidence type="ECO:0000256" key="24">
    <source>
        <dbReference type="ARBA" id="ARBA00023054"/>
    </source>
</evidence>
<keyword evidence="22 32" id="KW-1133">Transmembrane helix</keyword>
<keyword evidence="20 32" id="KW-0261">Viral envelope protein</keyword>
<evidence type="ECO:0000256" key="12">
    <source>
        <dbReference type="ARBA" id="ARBA00022595"/>
    </source>
</evidence>
<dbReference type="SUPFAM" id="SSF56502">
    <property type="entry name" value="gp120 core"/>
    <property type="match status" value="2"/>
</dbReference>
<keyword evidence="15 32" id="KW-0053">Apoptosis</keyword>
<keyword evidence="12 32" id="KW-1162">Viral penetration into host cytoplasm</keyword>
<dbReference type="CDD" id="cd09909">
    <property type="entry name" value="HIV-1-like_HR1-HR2"/>
    <property type="match status" value="1"/>
</dbReference>
<evidence type="ECO:0000256" key="8">
    <source>
        <dbReference type="ARBA" id="ARBA00022510"/>
    </source>
</evidence>
<feature type="region of interest" description="Disordered" evidence="34">
    <location>
        <begin position="718"/>
        <end position="738"/>
    </location>
</feature>
<evidence type="ECO:0000256" key="20">
    <source>
        <dbReference type="ARBA" id="ARBA00022879"/>
    </source>
</evidence>
<keyword evidence="19 32" id="KW-1043">Host membrane</keyword>
<comment type="domain">
    <text evidence="32">The CD4-binding region is targeted by the antibody b12.</text>
</comment>
<dbReference type="EMBL" id="MG898334">
    <property type="protein sequence ID" value="AYX75606.1"/>
    <property type="molecule type" value="Genomic_RNA"/>
</dbReference>
<feature type="region of interest" description="MPER; binding to GalCer" evidence="32">
    <location>
        <begin position="658"/>
        <end position="679"/>
    </location>
</feature>
<dbReference type="HAMAP" id="MF_04083">
    <property type="entry name" value="HIV_ENV"/>
    <property type="match status" value="1"/>
</dbReference>